<keyword evidence="1" id="KW-1133">Transmembrane helix</keyword>
<evidence type="ECO:0000313" key="2">
    <source>
        <dbReference type="EMBL" id="KAF2270239.1"/>
    </source>
</evidence>
<organism evidence="2 3">
    <name type="scientific">Lojkania enalia</name>
    <dbReference type="NCBI Taxonomy" id="147567"/>
    <lineage>
        <taxon>Eukaryota</taxon>
        <taxon>Fungi</taxon>
        <taxon>Dikarya</taxon>
        <taxon>Ascomycota</taxon>
        <taxon>Pezizomycotina</taxon>
        <taxon>Dothideomycetes</taxon>
        <taxon>Pleosporomycetidae</taxon>
        <taxon>Pleosporales</taxon>
        <taxon>Pleosporales incertae sedis</taxon>
        <taxon>Lojkania</taxon>
    </lineage>
</organism>
<dbReference type="EMBL" id="ML986580">
    <property type="protein sequence ID" value="KAF2270239.1"/>
    <property type="molecule type" value="Genomic_DNA"/>
</dbReference>
<name>A0A9P4NBL4_9PLEO</name>
<dbReference type="AlphaFoldDB" id="A0A9P4NBL4"/>
<keyword evidence="3" id="KW-1185">Reference proteome</keyword>
<keyword evidence="1" id="KW-0812">Transmembrane</keyword>
<evidence type="ECO:0000256" key="1">
    <source>
        <dbReference type="SAM" id="Phobius"/>
    </source>
</evidence>
<dbReference type="Proteomes" id="UP000800093">
    <property type="component" value="Unassembled WGS sequence"/>
</dbReference>
<evidence type="ECO:0000313" key="3">
    <source>
        <dbReference type="Proteomes" id="UP000800093"/>
    </source>
</evidence>
<proteinExistence type="predicted"/>
<comment type="caution">
    <text evidence="2">The sequence shown here is derived from an EMBL/GenBank/DDBJ whole genome shotgun (WGS) entry which is preliminary data.</text>
</comment>
<feature type="transmembrane region" description="Helical" evidence="1">
    <location>
        <begin position="28"/>
        <end position="47"/>
    </location>
</feature>
<keyword evidence="1" id="KW-0472">Membrane</keyword>
<gene>
    <name evidence="2" type="ORF">CC78DRAFT_611894</name>
</gene>
<accession>A0A9P4NBL4</accession>
<sequence>MRLDPPRLDTGLASNDFMLALSRVGRRPLINVTLGIAAALWFSMGIANCSKGGVVPWWMAASIMLIVIVCGIGFWDHHLPSPPKFHLFNFALRPSVSVGSYQYLLRLVRESLFHKISIRMRAT</sequence>
<feature type="transmembrane region" description="Helical" evidence="1">
    <location>
        <begin position="54"/>
        <end position="75"/>
    </location>
</feature>
<reference evidence="3" key="1">
    <citation type="journal article" date="2020" name="Stud. Mycol.">
        <title>101 Dothideomycetes genomes: A test case for predicting lifestyles and emergence of pathogens.</title>
        <authorList>
            <person name="Haridas S."/>
            <person name="Albert R."/>
            <person name="Binder M."/>
            <person name="Bloem J."/>
            <person name="LaButti K."/>
            <person name="Salamov A."/>
            <person name="Andreopoulos B."/>
            <person name="Baker S."/>
            <person name="Barry K."/>
            <person name="Bills G."/>
            <person name="Bluhm B."/>
            <person name="Cannon C."/>
            <person name="Castanera R."/>
            <person name="Culley D."/>
            <person name="Daum C."/>
            <person name="Ezra D."/>
            <person name="Gonzalez J."/>
            <person name="Henrissat B."/>
            <person name="Kuo A."/>
            <person name="Liang C."/>
            <person name="Lipzen A."/>
            <person name="Lutzoni F."/>
            <person name="Magnuson J."/>
            <person name="Mondo S."/>
            <person name="Nolan M."/>
            <person name="Ohm R."/>
            <person name="Pangilinan J."/>
            <person name="Park H.-J."/>
            <person name="Ramirez L."/>
            <person name="Alfaro M."/>
            <person name="Sun H."/>
            <person name="Tritt A."/>
            <person name="Yoshinaga Y."/>
            <person name="Zwiers L.-H."/>
            <person name="Turgeon B."/>
            <person name="Goodwin S."/>
            <person name="Spatafora J."/>
            <person name="Crous P."/>
            <person name="Grigoriev I."/>
        </authorList>
    </citation>
    <scope>NUCLEOTIDE SEQUENCE [LARGE SCALE GENOMIC DNA]</scope>
    <source>
        <strain evidence="3">CBS 304.66</strain>
    </source>
</reference>
<protein>
    <submittedName>
        <fullName evidence="2">Uncharacterized protein</fullName>
    </submittedName>
</protein>